<dbReference type="KEGG" id="adin:H7849_24975"/>
<dbReference type="Pfam" id="PF13858">
    <property type="entry name" value="DUF4199"/>
    <property type="match status" value="1"/>
</dbReference>
<gene>
    <name evidence="2" type="ORF">H7849_24975</name>
</gene>
<organism evidence="2 3">
    <name type="scientific">Alloacidobacterium dinghuense</name>
    <dbReference type="NCBI Taxonomy" id="2763107"/>
    <lineage>
        <taxon>Bacteria</taxon>
        <taxon>Pseudomonadati</taxon>
        <taxon>Acidobacteriota</taxon>
        <taxon>Terriglobia</taxon>
        <taxon>Terriglobales</taxon>
        <taxon>Acidobacteriaceae</taxon>
        <taxon>Alloacidobacterium</taxon>
    </lineage>
</organism>
<feature type="transmembrane region" description="Helical" evidence="1">
    <location>
        <begin position="141"/>
        <end position="166"/>
    </location>
</feature>
<evidence type="ECO:0000313" key="3">
    <source>
        <dbReference type="Proteomes" id="UP000515312"/>
    </source>
</evidence>
<proteinExistence type="predicted"/>
<dbReference type="RefSeq" id="WP_186743156.1">
    <property type="nucleotide sequence ID" value="NZ_CP060394.1"/>
</dbReference>
<feature type="transmembrane region" description="Helical" evidence="1">
    <location>
        <begin position="69"/>
        <end position="95"/>
    </location>
</feature>
<evidence type="ECO:0000256" key="1">
    <source>
        <dbReference type="SAM" id="Phobius"/>
    </source>
</evidence>
<sequence length="181" mass="19892">MKKTILTFGLISGAISSLLMGVTIMIANRIGLDRGAFVGYTTIVLSFLLVFFGIRSYRDTTGNGQITFAKAFIVGISITLISCICYVITWEIIFFQFMPDFMHKYAAHVMQKAQASGASPAALQAQSQQMTRLEQLYNNPLYNAAVTFIEPFPVGLAITLISSVVLRRTRTPQPAQSPLPT</sequence>
<feature type="transmembrane region" description="Helical" evidence="1">
    <location>
        <begin position="37"/>
        <end position="57"/>
    </location>
</feature>
<keyword evidence="1" id="KW-0812">Transmembrane</keyword>
<dbReference type="EMBL" id="CP060394">
    <property type="protein sequence ID" value="QNI32201.1"/>
    <property type="molecule type" value="Genomic_DNA"/>
</dbReference>
<dbReference type="InterPro" id="IPR025250">
    <property type="entry name" value="DUF4199"/>
</dbReference>
<reference evidence="2 3" key="1">
    <citation type="submission" date="2020-08" db="EMBL/GenBank/DDBJ databases">
        <title>Edaphobacter telluris sp. nov. and Acidobacterium dinghuensis sp. nov., two acidobacteria isolated from forest soil.</title>
        <authorList>
            <person name="Fu J."/>
            <person name="Qiu L."/>
        </authorList>
    </citation>
    <scope>NUCLEOTIDE SEQUENCE [LARGE SCALE GENOMIC DNA]</scope>
    <source>
        <strain evidence="2">4Y35</strain>
    </source>
</reference>
<name>A0A7G8BI31_9BACT</name>
<keyword evidence="1" id="KW-1133">Transmembrane helix</keyword>
<keyword evidence="1" id="KW-0472">Membrane</keyword>
<accession>A0A7G8BI31</accession>
<evidence type="ECO:0000313" key="2">
    <source>
        <dbReference type="EMBL" id="QNI32201.1"/>
    </source>
</evidence>
<dbReference type="Proteomes" id="UP000515312">
    <property type="component" value="Chromosome"/>
</dbReference>
<protein>
    <submittedName>
        <fullName evidence="2">DUF4199 domain-containing protein</fullName>
    </submittedName>
</protein>
<keyword evidence="3" id="KW-1185">Reference proteome</keyword>
<dbReference type="AlphaFoldDB" id="A0A7G8BI31"/>